<dbReference type="SMART" id="SM00355">
    <property type="entry name" value="ZnF_C2H2"/>
    <property type="match status" value="2"/>
</dbReference>
<keyword evidence="1" id="KW-0479">Metal-binding</keyword>
<dbReference type="Proteomes" id="UP000515158">
    <property type="component" value="Unplaced"/>
</dbReference>
<dbReference type="Gene3D" id="3.30.160.60">
    <property type="entry name" value="Classic Zinc Finger"/>
    <property type="match status" value="1"/>
</dbReference>
<dbReference type="KEGG" id="tpal:117649895"/>
<protein>
    <submittedName>
        <fullName evidence="4">Uncharacterized protein LOC117649895</fullName>
    </submittedName>
</protein>
<keyword evidence="1" id="KW-0862">Zinc</keyword>
<reference evidence="4" key="1">
    <citation type="submission" date="2025-08" db="UniProtKB">
        <authorList>
            <consortium name="RefSeq"/>
        </authorList>
    </citation>
    <scope>IDENTIFICATION</scope>
    <source>
        <tissue evidence="4">Total insect</tissue>
    </source>
</reference>
<dbReference type="AlphaFoldDB" id="A0A6P8ZV40"/>
<evidence type="ECO:0000256" key="1">
    <source>
        <dbReference type="PROSITE-ProRule" id="PRU00042"/>
    </source>
</evidence>
<dbReference type="PROSITE" id="PS50157">
    <property type="entry name" value="ZINC_FINGER_C2H2_2"/>
    <property type="match status" value="1"/>
</dbReference>
<feature type="domain" description="C2H2-type" evidence="2">
    <location>
        <begin position="25"/>
        <end position="53"/>
    </location>
</feature>
<dbReference type="SUPFAM" id="SSF57667">
    <property type="entry name" value="beta-beta-alpha zinc fingers"/>
    <property type="match status" value="1"/>
</dbReference>
<sequence length="164" mass="18432">MPFFYFCSFSGNPSAPSKEKEGESFSCQFCSKVLGHKKNLQRHVRASHNDNITISQHQNIDNGNFVCPACDVASSSYIGLISHLEEHHDYLSGVLKLFPITAEVDSPPRDDMEAIIKTAANMSDKDNFKVPDEVFTRIETMWRSEAANAFIDMVAQKMVLENKP</sequence>
<name>A0A6P8ZV40_THRPL</name>
<evidence type="ECO:0000259" key="2">
    <source>
        <dbReference type="PROSITE" id="PS50157"/>
    </source>
</evidence>
<keyword evidence="1" id="KW-0863">Zinc-finger</keyword>
<proteinExistence type="predicted"/>
<dbReference type="InterPro" id="IPR013087">
    <property type="entry name" value="Znf_C2H2_type"/>
</dbReference>
<dbReference type="InterPro" id="IPR036236">
    <property type="entry name" value="Znf_C2H2_sf"/>
</dbReference>
<evidence type="ECO:0000313" key="4">
    <source>
        <dbReference type="RefSeq" id="XP_034248970.1"/>
    </source>
</evidence>
<gene>
    <name evidence="4" type="primary">LOC117649895</name>
</gene>
<dbReference type="GO" id="GO:0008270">
    <property type="term" value="F:zinc ion binding"/>
    <property type="evidence" value="ECO:0007669"/>
    <property type="project" value="UniProtKB-KW"/>
</dbReference>
<keyword evidence="3" id="KW-1185">Reference proteome</keyword>
<dbReference type="GeneID" id="117649895"/>
<evidence type="ECO:0000313" key="3">
    <source>
        <dbReference type="Proteomes" id="UP000515158"/>
    </source>
</evidence>
<dbReference type="InParanoid" id="A0A6P8ZV40"/>
<accession>A0A6P8ZV40</accession>
<dbReference type="Pfam" id="PF00096">
    <property type="entry name" value="zf-C2H2"/>
    <property type="match status" value="1"/>
</dbReference>
<dbReference type="PROSITE" id="PS00028">
    <property type="entry name" value="ZINC_FINGER_C2H2_1"/>
    <property type="match status" value="1"/>
</dbReference>
<dbReference type="RefSeq" id="XP_034248970.1">
    <property type="nucleotide sequence ID" value="XM_034393079.1"/>
</dbReference>
<organism evidence="4">
    <name type="scientific">Thrips palmi</name>
    <name type="common">Melon thrips</name>
    <dbReference type="NCBI Taxonomy" id="161013"/>
    <lineage>
        <taxon>Eukaryota</taxon>
        <taxon>Metazoa</taxon>
        <taxon>Ecdysozoa</taxon>
        <taxon>Arthropoda</taxon>
        <taxon>Hexapoda</taxon>
        <taxon>Insecta</taxon>
        <taxon>Pterygota</taxon>
        <taxon>Neoptera</taxon>
        <taxon>Paraneoptera</taxon>
        <taxon>Thysanoptera</taxon>
        <taxon>Terebrantia</taxon>
        <taxon>Thripoidea</taxon>
        <taxon>Thripidae</taxon>
        <taxon>Thrips</taxon>
    </lineage>
</organism>